<feature type="transmembrane region" description="Helical" evidence="9">
    <location>
        <begin position="869"/>
        <end position="891"/>
    </location>
</feature>
<dbReference type="GO" id="GO:0042910">
    <property type="term" value="F:xenobiotic transmembrane transporter activity"/>
    <property type="evidence" value="ECO:0007669"/>
    <property type="project" value="TreeGrafter"/>
</dbReference>
<feature type="transmembrane region" description="Helical" evidence="9">
    <location>
        <begin position="911"/>
        <end position="936"/>
    </location>
</feature>
<dbReference type="KEGG" id="samy:DB32_008878"/>
<dbReference type="RefSeq" id="WP_053238564.1">
    <property type="nucleotide sequence ID" value="NZ_CP011125.1"/>
</dbReference>
<feature type="transmembrane region" description="Helical" evidence="9">
    <location>
        <begin position="335"/>
        <end position="354"/>
    </location>
</feature>
<dbReference type="SUPFAM" id="SSF82693">
    <property type="entry name" value="Multidrug efflux transporter AcrB pore domain, PN1, PN2, PC1 and PC2 subdomains"/>
    <property type="match status" value="3"/>
</dbReference>
<dbReference type="STRING" id="927083.DB32_008878"/>
<feature type="transmembrane region" description="Helical" evidence="9">
    <location>
        <begin position="843"/>
        <end position="862"/>
    </location>
</feature>
<dbReference type="SUPFAM" id="SSF82714">
    <property type="entry name" value="Multidrug efflux transporter AcrB TolC docking domain, DN and DC subdomains"/>
    <property type="match status" value="2"/>
</dbReference>
<dbReference type="FunFam" id="1.20.1640.10:FF:000001">
    <property type="entry name" value="Efflux pump membrane transporter"/>
    <property type="match status" value="1"/>
</dbReference>
<feature type="transmembrane region" description="Helical" evidence="9">
    <location>
        <begin position="526"/>
        <end position="544"/>
    </location>
</feature>
<reference evidence="10 11" key="1">
    <citation type="submission" date="2015-03" db="EMBL/GenBank/DDBJ databases">
        <title>Genome assembly of Sandaracinus amylolyticus DSM 53668.</title>
        <authorList>
            <person name="Sharma G."/>
            <person name="Subramanian S."/>
        </authorList>
    </citation>
    <scope>NUCLEOTIDE SEQUENCE [LARGE SCALE GENOMIC DNA]</scope>
    <source>
        <strain evidence="10 11">DSM 53668</strain>
    </source>
</reference>
<evidence type="ECO:0000256" key="2">
    <source>
        <dbReference type="ARBA" id="ARBA00022448"/>
    </source>
</evidence>
<feature type="transmembrane region" description="Helical" evidence="9">
    <location>
        <begin position="432"/>
        <end position="452"/>
    </location>
</feature>
<keyword evidence="4" id="KW-0997">Cell inner membrane</keyword>
<evidence type="ECO:0000256" key="6">
    <source>
        <dbReference type="ARBA" id="ARBA00022989"/>
    </source>
</evidence>
<dbReference type="AlphaFoldDB" id="A0A0F6SI80"/>
<accession>A0A0F6SI80</accession>
<dbReference type="Proteomes" id="UP000034883">
    <property type="component" value="Chromosome"/>
</dbReference>
<dbReference type="Gene3D" id="3.30.70.1320">
    <property type="entry name" value="Multidrug efflux transporter AcrB pore domain like"/>
    <property type="match status" value="1"/>
</dbReference>
<dbReference type="InterPro" id="IPR027463">
    <property type="entry name" value="AcrB_DN_DC_subdom"/>
</dbReference>
<dbReference type="InterPro" id="IPR001036">
    <property type="entry name" value="Acrflvin-R"/>
</dbReference>
<name>A0A0F6SI80_9BACT</name>
<dbReference type="Gene3D" id="1.20.1640.10">
    <property type="entry name" value="Multidrug efflux transporter AcrB transmembrane domain"/>
    <property type="match status" value="2"/>
</dbReference>
<evidence type="ECO:0000256" key="4">
    <source>
        <dbReference type="ARBA" id="ARBA00022519"/>
    </source>
</evidence>
<evidence type="ECO:0000313" key="11">
    <source>
        <dbReference type="Proteomes" id="UP000034883"/>
    </source>
</evidence>
<feature type="transmembrane region" description="Helical" evidence="9">
    <location>
        <begin position="988"/>
        <end position="1014"/>
    </location>
</feature>
<feature type="transmembrane region" description="Helical" evidence="9">
    <location>
        <begin position="464"/>
        <end position="485"/>
    </location>
</feature>
<proteinExistence type="predicted"/>
<comment type="subcellular location">
    <subcellularLocation>
        <location evidence="1">Cell inner membrane</location>
        <topology evidence="1">Multi-pass membrane protein</topology>
    </subcellularLocation>
</comment>
<keyword evidence="3" id="KW-1003">Cell membrane</keyword>
<dbReference type="OrthoDB" id="9807612at2"/>
<dbReference type="PRINTS" id="PR00702">
    <property type="entry name" value="ACRIFLAVINRP"/>
</dbReference>
<dbReference type="EMBL" id="CP011125">
    <property type="protein sequence ID" value="AKF11729.1"/>
    <property type="molecule type" value="Genomic_DNA"/>
</dbReference>
<feature type="transmembrane region" description="Helical" evidence="9">
    <location>
        <begin position="957"/>
        <end position="976"/>
    </location>
</feature>
<evidence type="ECO:0000256" key="1">
    <source>
        <dbReference type="ARBA" id="ARBA00004429"/>
    </source>
</evidence>
<evidence type="ECO:0000256" key="8">
    <source>
        <dbReference type="SAM" id="MobiDB-lite"/>
    </source>
</evidence>
<evidence type="ECO:0000313" key="10">
    <source>
        <dbReference type="EMBL" id="AKF11729.1"/>
    </source>
</evidence>
<evidence type="ECO:0000256" key="3">
    <source>
        <dbReference type="ARBA" id="ARBA00022475"/>
    </source>
</evidence>
<dbReference type="Pfam" id="PF00873">
    <property type="entry name" value="ACR_tran"/>
    <property type="match status" value="1"/>
</dbReference>
<dbReference type="Gene3D" id="3.30.2090.10">
    <property type="entry name" value="Multidrug efflux transporter AcrB TolC docking domain, DN and DC subdomains"/>
    <property type="match status" value="2"/>
</dbReference>
<evidence type="ECO:0000256" key="5">
    <source>
        <dbReference type="ARBA" id="ARBA00022692"/>
    </source>
</evidence>
<keyword evidence="6 9" id="KW-1133">Transmembrane helix</keyword>
<organism evidence="10 11">
    <name type="scientific">Sandaracinus amylolyticus</name>
    <dbReference type="NCBI Taxonomy" id="927083"/>
    <lineage>
        <taxon>Bacteria</taxon>
        <taxon>Pseudomonadati</taxon>
        <taxon>Myxococcota</taxon>
        <taxon>Polyangia</taxon>
        <taxon>Polyangiales</taxon>
        <taxon>Sandaracinaceae</taxon>
        <taxon>Sandaracinus</taxon>
    </lineage>
</organism>
<keyword evidence="11" id="KW-1185">Reference proteome</keyword>
<evidence type="ECO:0000256" key="9">
    <source>
        <dbReference type="SAM" id="Phobius"/>
    </source>
</evidence>
<keyword evidence="2" id="KW-0813">Transport</keyword>
<dbReference type="Gene3D" id="3.30.70.1430">
    <property type="entry name" value="Multidrug efflux transporter AcrB pore domain"/>
    <property type="match status" value="2"/>
</dbReference>
<dbReference type="PANTHER" id="PTHR32063:SF14">
    <property type="entry name" value="BLL4319 PROTEIN"/>
    <property type="match status" value="1"/>
</dbReference>
<sequence length="1043" mass="112676">MKGLTDVFVRRPVLAIVVNLLILVAGVQAIRSLSVRQYPRLELATVTISTVYVGASADLVRGFITTPIERAISAADGIEYIESESTQGISTIRARLRLNFPASDALADISARVNQVRNELPPEAELPTILIEPSDAQIAAMYLSFRSPILEPNQVTDYLVREVQPRLSAIDGVQRADLLGGRAFALRAWLDPQRMASLGVSPSDVSRALADENYLAAVGNTDGALVRVDLTATTDLQSVDQFRRLVVRRDGDTLIRLADVADVQLGSESYDQDVRFAGERAVFMGVWVRPNANALEVIERVRAELALLQADLPVGMEATVAYDSTEYIEDAIREVTRTLLETVLIVVLVITAFLGSLRGSIVPVVAIPLSLIGAVFLMQVLGFTLNLLTLLAIVLSVGLVVDDAIVVVENVERHIREGQTRVQAALLGARELVGPIIAMTITLLAVYVPVGFQGGMTGELFREFAFTLAGAVLISGIVALTLSPVMSSRLVPEKQGRIARAVARAFSAVQRGYGHALDTTLAMRPVVYVVWILIALATIPMFMLSSSELAPEEDQGVVFSSLEVPANASLEQVSAYAGELQHVFEQDPDYHQSFQLTTPGTAFGGMIAAPWQERERDIFAIQGALTPRVSAIAGVRAPLFLPAALPSPGTLPIEFVVSASADHEEIVRYTERLTEIAAQSGEFAFPPISDVRFDEARADIVLDRDQIAAMGVNMGQIGSDLSWMLSGNYVNRFNMAGRSYRVIPQIVRTSRLVPRQLQDIHVTGPNGTLIPLGAIATLQETVEPRTLNRFQQLNSVKLSGVPARSVDAALRVLEEAAAETLPPGYRVDYTGESRQLRQEAGKFLPVLGLALLVIFLVLAAQFDSFRDPFVILAGSVPLALFGALVFTFLHFEGPPGVEFGLTSGWTTTLNIYSQVGLVTLVGLIAKHGILIVEFANDAQREGLSKIEAVKHAAATRLRPILMTTAATIAGHFPLTLVTGPGAEARNSIGLVLVGGMAIGTIFTLFVVPAVYVLIAREHRVRVEEKRREEEPEMGGALLPSPAE</sequence>
<evidence type="ECO:0000256" key="7">
    <source>
        <dbReference type="ARBA" id="ARBA00023136"/>
    </source>
</evidence>
<keyword evidence="5 9" id="KW-0812">Transmembrane</keyword>
<feature type="transmembrane region" description="Helical" evidence="9">
    <location>
        <begin position="387"/>
        <end position="411"/>
    </location>
</feature>
<dbReference type="Gene3D" id="3.30.70.1440">
    <property type="entry name" value="Multidrug efflux transporter AcrB pore domain"/>
    <property type="match status" value="1"/>
</dbReference>
<dbReference type="GO" id="GO:0005886">
    <property type="term" value="C:plasma membrane"/>
    <property type="evidence" value="ECO:0007669"/>
    <property type="project" value="UniProtKB-SubCell"/>
</dbReference>
<dbReference type="PANTHER" id="PTHR32063">
    <property type="match status" value="1"/>
</dbReference>
<dbReference type="SUPFAM" id="SSF82866">
    <property type="entry name" value="Multidrug efflux transporter AcrB transmembrane domain"/>
    <property type="match status" value="2"/>
</dbReference>
<feature type="region of interest" description="Disordered" evidence="8">
    <location>
        <begin position="1023"/>
        <end position="1043"/>
    </location>
</feature>
<protein>
    <submittedName>
        <fullName evidence="10">RND multidrug efflux transporter</fullName>
    </submittedName>
</protein>
<gene>
    <name evidence="10" type="ORF">DB32_008878</name>
</gene>
<feature type="transmembrane region" description="Helical" evidence="9">
    <location>
        <begin position="361"/>
        <end position="381"/>
    </location>
</feature>
<keyword evidence="7 9" id="KW-0472">Membrane</keyword>